<keyword evidence="3" id="KW-1185">Reference proteome</keyword>
<accession>A2DP35</accession>
<evidence type="ECO:0008006" key="4">
    <source>
        <dbReference type="Google" id="ProtNLM"/>
    </source>
</evidence>
<dbReference type="VEuPathDB" id="TrichDB:TVAG_011090"/>
<reference evidence="2" key="1">
    <citation type="submission" date="2006-10" db="EMBL/GenBank/DDBJ databases">
        <authorList>
            <person name="Amadeo P."/>
            <person name="Zhao Q."/>
            <person name="Wortman J."/>
            <person name="Fraser-Liggett C."/>
            <person name="Carlton J."/>
        </authorList>
    </citation>
    <scope>NUCLEOTIDE SEQUENCE</scope>
    <source>
        <strain evidence="2">G3</strain>
    </source>
</reference>
<protein>
    <recommendedName>
        <fullName evidence="4">Biogenesis of lysosome-related organelles complex 1 subunit 7</fullName>
    </recommendedName>
</protein>
<dbReference type="KEGG" id="tva:4775905"/>
<dbReference type="AlphaFoldDB" id="A2DP35"/>
<reference evidence="2" key="2">
    <citation type="journal article" date="2007" name="Science">
        <title>Draft genome sequence of the sexually transmitted pathogen Trichomonas vaginalis.</title>
        <authorList>
            <person name="Carlton J.M."/>
            <person name="Hirt R.P."/>
            <person name="Silva J.C."/>
            <person name="Delcher A.L."/>
            <person name="Schatz M."/>
            <person name="Zhao Q."/>
            <person name="Wortman J.R."/>
            <person name="Bidwell S.L."/>
            <person name="Alsmark U.C.M."/>
            <person name="Besteiro S."/>
            <person name="Sicheritz-Ponten T."/>
            <person name="Noel C.J."/>
            <person name="Dacks J.B."/>
            <person name="Foster P.G."/>
            <person name="Simillion C."/>
            <person name="Van de Peer Y."/>
            <person name="Miranda-Saavedra D."/>
            <person name="Barton G.J."/>
            <person name="Westrop G.D."/>
            <person name="Mueller S."/>
            <person name="Dessi D."/>
            <person name="Fiori P.L."/>
            <person name="Ren Q."/>
            <person name="Paulsen I."/>
            <person name="Zhang H."/>
            <person name="Bastida-Corcuera F.D."/>
            <person name="Simoes-Barbosa A."/>
            <person name="Brown M.T."/>
            <person name="Hayes R.D."/>
            <person name="Mukherjee M."/>
            <person name="Okumura C.Y."/>
            <person name="Schneider R."/>
            <person name="Smith A.J."/>
            <person name="Vanacova S."/>
            <person name="Villalvazo M."/>
            <person name="Haas B.J."/>
            <person name="Pertea M."/>
            <person name="Feldblyum T.V."/>
            <person name="Utterback T.R."/>
            <person name="Shu C.L."/>
            <person name="Osoegawa K."/>
            <person name="de Jong P.J."/>
            <person name="Hrdy I."/>
            <person name="Horvathova L."/>
            <person name="Zubacova Z."/>
            <person name="Dolezal P."/>
            <person name="Malik S.B."/>
            <person name="Logsdon J.M. Jr."/>
            <person name="Henze K."/>
            <person name="Gupta A."/>
            <person name="Wang C.C."/>
            <person name="Dunne R.L."/>
            <person name="Upcroft J.A."/>
            <person name="Upcroft P."/>
            <person name="White O."/>
            <person name="Salzberg S.L."/>
            <person name="Tang P."/>
            <person name="Chiu C.-H."/>
            <person name="Lee Y.-S."/>
            <person name="Embley T.M."/>
            <person name="Coombs G.H."/>
            <person name="Mottram J.C."/>
            <person name="Tachezy J."/>
            <person name="Fraser-Liggett C.M."/>
            <person name="Johnson P.J."/>
        </authorList>
    </citation>
    <scope>NUCLEOTIDE SEQUENCE [LARGE SCALE GENOMIC DNA]</scope>
    <source>
        <strain evidence="2">G3</strain>
    </source>
</reference>
<dbReference type="EMBL" id="DS113225">
    <property type="protein sequence ID" value="EAY17884.1"/>
    <property type="molecule type" value="Genomic_DNA"/>
</dbReference>
<evidence type="ECO:0000313" key="2">
    <source>
        <dbReference type="EMBL" id="EAY17884.1"/>
    </source>
</evidence>
<dbReference type="SMR" id="A2DP35"/>
<sequence length="117" mass="13614">MSEKPTAVQVLDTEILSCCKTLDYVTYKQLVTVKKDQEEIFKKMALLISEFEKIQEKLPKKDLQSSTQKLNSICDRLENAKKRIQNIVQRAETMKLALDYKPPSVKTSPYYVMETYT</sequence>
<proteinExistence type="predicted"/>
<evidence type="ECO:0000313" key="3">
    <source>
        <dbReference type="Proteomes" id="UP000001542"/>
    </source>
</evidence>
<keyword evidence="1" id="KW-0175">Coiled coil</keyword>
<evidence type="ECO:0000256" key="1">
    <source>
        <dbReference type="SAM" id="Coils"/>
    </source>
</evidence>
<organism evidence="2 3">
    <name type="scientific">Trichomonas vaginalis (strain ATCC PRA-98 / G3)</name>
    <dbReference type="NCBI Taxonomy" id="412133"/>
    <lineage>
        <taxon>Eukaryota</taxon>
        <taxon>Metamonada</taxon>
        <taxon>Parabasalia</taxon>
        <taxon>Trichomonadida</taxon>
        <taxon>Trichomonadidae</taxon>
        <taxon>Trichomonas</taxon>
    </lineage>
</organism>
<dbReference type="OrthoDB" id="10583588at2759"/>
<name>A2DP35_TRIV3</name>
<dbReference type="RefSeq" id="XP_001330019.1">
    <property type="nucleotide sequence ID" value="XM_001329984.1"/>
</dbReference>
<feature type="coiled-coil region" evidence="1">
    <location>
        <begin position="60"/>
        <end position="97"/>
    </location>
</feature>
<dbReference type="Proteomes" id="UP000001542">
    <property type="component" value="Unassembled WGS sequence"/>
</dbReference>
<gene>
    <name evidence="2" type="ORF">TVAG_011090</name>
</gene>
<dbReference type="InParanoid" id="A2DP35"/>
<dbReference type="VEuPathDB" id="TrichDB:TVAGG3_0989190"/>